<dbReference type="EMBL" id="OZ075131">
    <property type="protein sequence ID" value="CAL4978969.1"/>
    <property type="molecule type" value="Genomic_DNA"/>
</dbReference>
<dbReference type="PANTHER" id="PTHR27006:SF601">
    <property type="entry name" value="PROTEIN KINASE DOMAIN-CONTAINING PROTEIN"/>
    <property type="match status" value="1"/>
</dbReference>
<dbReference type="Pfam" id="PF00069">
    <property type="entry name" value="Pkinase"/>
    <property type="match status" value="1"/>
</dbReference>
<dbReference type="Pfam" id="PF22215">
    <property type="entry name" value="MLKL_N"/>
    <property type="match status" value="1"/>
</dbReference>
<name>A0ABC9AID9_9POAL</name>
<protein>
    <recommendedName>
        <fullName evidence="2">Protein kinase domain-containing protein</fullName>
    </recommendedName>
</protein>
<dbReference type="Gene3D" id="3.30.200.20">
    <property type="entry name" value="Phosphorylase Kinase, domain 1"/>
    <property type="match status" value="1"/>
</dbReference>
<keyword evidence="4" id="KW-1185">Reference proteome</keyword>
<accession>A0ABC9AID9</accession>
<evidence type="ECO:0000313" key="4">
    <source>
        <dbReference type="Proteomes" id="UP001497457"/>
    </source>
</evidence>
<sequence>MADPVASVERIVKVGLKIKEAVDTVRRNEVVCQEIRKRVLRFSAILSQLQQAGVIDDESPATGGALDDLEETLQRALQLVTACQERSAIRRLFAAGDLSRQLRGVKEDILNKVMLATFAINARTTVLLLSMHTGGYLLPRLHQDTGVVEISQNSHSTDNTRSELGDEQSNVLLGSEPTASIVANLRKFMSSEVWAATNEYSDRNIIGRGGSCTVYKGVLENGNTVAIKIFREPYLGWTHTYDQLVLASKLQHKNVAKVLGYADGRIGIKEQEYIWVEEYMPKGTLRNFIYGQDLYYASLRNYWSSLKRAIKGIAQGVCYLHEQHVVHLDLKPDNVLFDSYMNPVITDFELSKVLDDTEITSEHNKIAGTFPYIAPEHTADGIISTKSDVYAFGITLLEAISSIRRRSEFPLHRWGWTAWEAGLIEAEFNPAAFTKSQLKKIKRYVKVGLLCAQQDRADRPTMAHVLQMLKGRKKLPIPKKPTYTEPYEKWTPAGRASARAIQVVPSSTSVRSDNYCITDTEQHSNLRRSWRESRMRRVEKMSVGSLSPSAWSQESLSPR</sequence>
<reference evidence="3" key="1">
    <citation type="submission" date="2024-10" db="EMBL/GenBank/DDBJ databases">
        <authorList>
            <person name="Ryan C."/>
        </authorList>
    </citation>
    <scope>NUCLEOTIDE SEQUENCE [LARGE SCALE GENOMIC DNA]</scope>
</reference>
<gene>
    <name evidence="3" type="ORF">URODEC1_LOCUS55045</name>
</gene>
<feature type="region of interest" description="Disordered" evidence="1">
    <location>
        <begin position="540"/>
        <end position="559"/>
    </location>
</feature>
<dbReference type="Gene3D" id="1.10.510.10">
    <property type="entry name" value="Transferase(Phosphotransferase) domain 1"/>
    <property type="match status" value="1"/>
</dbReference>
<dbReference type="SUPFAM" id="SSF56112">
    <property type="entry name" value="Protein kinase-like (PK-like)"/>
    <property type="match status" value="1"/>
</dbReference>
<dbReference type="PROSITE" id="PS00108">
    <property type="entry name" value="PROTEIN_KINASE_ST"/>
    <property type="match status" value="1"/>
</dbReference>
<dbReference type="PANTHER" id="PTHR27006">
    <property type="entry name" value="PROMASTIGOTE SURFACE ANTIGEN PROTEIN PSA"/>
    <property type="match status" value="1"/>
</dbReference>
<dbReference type="InterPro" id="IPR000719">
    <property type="entry name" value="Prot_kinase_dom"/>
</dbReference>
<feature type="domain" description="Protein kinase" evidence="2">
    <location>
        <begin position="200"/>
        <end position="475"/>
    </location>
</feature>
<dbReference type="InterPro" id="IPR036537">
    <property type="entry name" value="Adaptor_Cbl_N_dom_sf"/>
</dbReference>
<evidence type="ECO:0000313" key="3">
    <source>
        <dbReference type="EMBL" id="CAL4978969.1"/>
    </source>
</evidence>
<dbReference type="Proteomes" id="UP001497457">
    <property type="component" value="Chromosome 21rd"/>
</dbReference>
<evidence type="ECO:0000256" key="1">
    <source>
        <dbReference type="SAM" id="MobiDB-lite"/>
    </source>
</evidence>
<dbReference type="InterPro" id="IPR008271">
    <property type="entry name" value="Ser/Thr_kinase_AS"/>
</dbReference>
<dbReference type="Gene3D" id="1.20.930.20">
    <property type="entry name" value="Adaptor protein Cbl, N-terminal domain"/>
    <property type="match status" value="1"/>
</dbReference>
<dbReference type="AlphaFoldDB" id="A0ABC9AID9"/>
<dbReference type="PROSITE" id="PS50011">
    <property type="entry name" value="PROTEIN_KINASE_DOM"/>
    <property type="match status" value="1"/>
</dbReference>
<proteinExistence type="predicted"/>
<evidence type="ECO:0000259" key="2">
    <source>
        <dbReference type="PROSITE" id="PS50011"/>
    </source>
</evidence>
<dbReference type="SMART" id="SM00220">
    <property type="entry name" value="S_TKc"/>
    <property type="match status" value="1"/>
</dbReference>
<feature type="compositionally biased region" description="Polar residues" evidence="1">
    <location>
        <begin position="544"/>
        <end position="559"/>
    </location>
</feature>
<dbReference type="InterPro" id="IPR054000">
    <property type="entry name" value="MLKL_N"/>
</dbReference>
<organism evidence="3 4">
    <name type="scientific">Urochloa decumbens</name>
    <dbReference type="NCBI Taxonomy" id="240449"/>
    <lineage>
        <taxon>Eukaryota</taxon>
        <taxon>Viridiplantae</taxon>
        <taxon>Streptophyta</taxon>
        <taxon>Embryophyta</taxon>
        <taxon>Tracheophyta</taxon>
        <taxon>Spermatophyta</taxon>
        <taxon>Magnoliopsida</taxon>
        <taxon>Liliopsida</taxon>
        <taxon>Poales</taxon>
        <taxon>Poaceae</taxon>
        <taxon>PACMAD clade</taxon>
        <taxon>Panicoideae</taxon>
        <taxon>Panicodae</taxon>
        <taxon>Paniceae</taxon>
        <taxon>Melinidinae</taxon>
        <taxon>Urochloa</taxon>
    </lineage>
</organism>
<dbReference type="InterPro" id="IPR011009">
    <property type="entry name" value="Kinase-like_dom_sf"/>
</dbReference>
<dbReference type="InterPro" id="IPR059179">
    <property type="entry name" value="MLKL-like_MCAfunc"/>
</dbReference>
<dbReference type="CDD" id="cd21037">
    <property type="entry name" value="MLKL_NTD"/>
    <property type="match status" value="1"/>
</dbReference>